<feature type="chain" id="PRO_5026916437" evidence="1">
    <location>
        <begin position="27"/>
        <end position="301"/>
    </location>
</feature>
<protein>
    <submittedName>
        <fullName evidence="2">Uncharacterized protein</fullName>
    </submittedName>
</protein>
<accession>A0A6J4GZ42</accession>
<evidence type="ECO:0000313" key="3">
    <source>
        <dbReference type="Proteomes" id="UP000479938"/>
    </source>
</evidence>
<dbReference type="Pfam" id="PF19672">
    <property type="entry name" value="DUF6175"/>
    <property type="match status" value="1"/>
</dbReference>
<name>A0A6J4GZ42_9FLAO</name>
<dbReference type="AlphaFoldDB" id="A0A6J4GZ42"/>
<feature type="signal peptide" evidence="1">
    <location>
        <begin position="1"/>
        <end position="26"/>
    </location>
</feature>
<dbReference type="EMBL" id="CADCSU010000197">
    <property type="protein sequence ID" value="CAA9203568.1"/>
    <property type="molecule type" value="Genomic_DNA"/>
</dbReference>
<evidence type="ECO:0000313" key="2">
    <source>
        <dbReference type="EMBL" id="CAA9203568.1"/>
    </source>
</evidence>
<gene>
    <name evidence="2" type="ORF">FLA105534_04748</name>
</gene>
<proteinExistence type="predicted"/>
<sequence length="301" mass="33296">MKYKCIHYIVLFVTFCVTNFAFSQNAATNSGGQVATVQPKIMVIPYTREGEDLRTVLEEDPNKRIAITKIKEGFDSRGFTTVDFIAKLKAAKDNHVFTSDNQTDIKAQIVQMSGADVYVQAEVIIDQSGSGNSVKLILTGYEASTGNSLANKVGESGRFYTEDYNKLASKAVESCIQDFLNVMQAKFTDIVNNGKSVIVDISFDAGSQHNMTSEIGSDGLPLSDQIEAWMEKNAFKNNYHIQGTTDLKMILDDVKIPLKDQATGNNYNPNKFALELFKFFKGLGLQPAKDIKSSTIYITIK</sequence>
<dbReference type="Proteomes" id="UP000479938">
    <property type="component" value="Unassembled WGS sequence"/>
</dbReference>
<keyword evidence="1" id="KW-0732">Signal</keyword>
<evidence type="ECO:0000256" key="1">
    <source>
        <dbReference type="SAM" id="SignalP"/>
    </source>
</evidence>
<organism evidence="2 3">
    <name type="scientific">Flavobacterium bizetiae</name>
    <dbReference type="NCBI Taxonomy" id="2704140"/>
    <lineage>
        <taxon>Bacteria</taxon>
        <taxon>Pseudomonadati</taxon>
        <taxon>Bacteroidota</taxon>
        <taxon>Flavobacteriia</taxon>
        <taxon>Flavobacteriales</taxon>
        <taxon>Flavobacteriaceae</taxon>
        <taxon>Flavobacterium</taxon>
    </lineage>
</organism>
<reference evidence="2 3" key="1">
    <citation type="submission" date="2020-02" db="EMBL/GenBank/DDBJ databases">
        <authorList>
            <person name="Criscuolo A."/>
        </authorList>
    </citation>
    <scope>NUCLEOTIDE SEQUENCE [LARGE SCALE GENOMIC DNA]</scope>
    <source>
        <strain evidence="2">CIP105534</strain>
    </source>
</reference>
<keyword evidence="3" id="KW-1185">Reference proteome</keyword>
<dbReference type="RefSeq" id="WP_232067440.1">
    <property type="nucleotide sequence ID" value="NZ_CADCSU010000197.1"/>
</dbReference>
<dbReference type="InterPro" id="IPR046173">
    <property type="entry name" value="DUF6175"/>
</dbReference>